<comment type="subcellular location">
    <subcellularLocation>
        <location evidence="1">Membrane</location>
        <topology evidence="1">Multi-pass membrane protein</topology>
    </subcellularLocation>
</comment>
<evidence type="ECO:0000313" key="10">
    <source>
        <dbReference type="EMBL" id="MBK6266004.1"/>
    </source>
</evidence>
<gene>
    <name evidence="10" type="ORF">JKA74_13255</name>
</gene>
<dbReference type="NCBIfam" id="TIGR00879">
    <property type="entry name" value="SP"/>
    <property type="match status" value="1"/>
</dbReference>
<feature type="transmembrane region" description="Helical" evidence="8">
    <location>
        <begin position="76"/>
        <end position="94"/>
    </location>
</feature>
<dbReference type="PROSITE" id="PS50850">
    <property type="entry name" value="MFS"/>
    <property type="match status" value="1"/>
</dbReference>
<dbReference type="Gene3D" id="1.20.1250.20">
    <property type="entry name" value="MFS general substrate transporter like domains"/>
    <property type="match status" value="1"/>
</dbReference>
<feature type="transmembrane region" description="Helical" evidence="8">
    <location>
        <begin position="380"/>
        <end position="400"/>
    </location>
</feature>
<dbReference type="AlphaFoldDB" id="A0A935C9I5"/>
<organism evidence="10 11">
    <name type="scientific">Marivirga aurantiaca</name>
    <dbReference type="NCBI Taxonomy" id="2802615"/>
    <lineage>
        <taxon>Bacteria</taxon>
        <taxon>Pseudomonadati</taxon>
        <taxon>Bacteroidota</taxon>
        <taxon>Cytophagia</taxon>
        <taxon>Cytophagales</taxon>
        <taxon>Marivirgaceae</taxon>
        <taxon>Marivirga</taxon>
    </lineage>
</organism>
<dbReference type="SUPFAM" id="SSF103473">
    <property type="entry name" value="MFS general substrate transporter"/>
    <property type="match status" value="1"/>
</dbReference>
<feature type="transmembrane region" description="Helical" evidence="8">
    <location>
        <begin position="134"/>
        <end position="159"/>
    </location>
</feature>
<reference evidence="10" key="1">
    <citation type="submission" date="2021-01" db="EMBL/GenBank/DDBJ databases">
        <title>Marivirga aurantiaca sp. nov., isolated from intertidal surface sediments.</title>
        <authorList>
            <person name="Zhang M."/>
        </authorList>
    </citation>
    <scope>NUCLEOTIDE SEQUENCE</scope>
    <source>
        <strain evidence="10">S37H4</strain>
    </source>
</reference>
<dbReference type="GO" id="GO:0016020">
    <property type="term" value="C:membrane"/>
    <property type="evidence" value="ECO:0007669"/>
    <property type="project" value="UniProtKB-SubCell"/>
</dbReference>
<evidence type="ECO:0000256" key="5">
    <source>
        <dbReference type="ARBA" id="ARBA00022989"/>
    </source>
</evidence>
<dbReference type="GO" id="GO:0022857">
    <property type="term" value="F:transmembrane transporter activity"/>
    <property type="evidence" value="ECO:0007669"/>
    <property type="project" value="InterPro"/>
</dbReference>
<dbReference type="InterPro" id="IPR050814">
    <property type="entry name" value="Myo-inositol_Transporter"/>
</dbReference>
<evidence type="ECO:0000313" key="11">
    <source>
        <dbReference type="Proteomes" id="UP000611723"/>
    </source>
</evidence>
<feature type="transmembrane region" description="Helical" evidence="8">
    <location>
        <begin position="246"/>
        <end position="269"/>
    </location>
</feature>
<evidence type="ECO:0000256" key="1">
    <source>
        <dbReference type="ARBA" id="ARBA00004141"/>
    </source>
</evidence>
<comment type="similarity">
    <text evidence="2 7">Belongs to the major facilitator superfamily. Sugar transporter (TC 2.A.1.1) family.</text>
</comment>
<dbReference type="PRINTS" id="PR00171">
    <property type="entry name" value="SUGRTRNSPORT"/>
</dbReference>
<comment type="caution">
    <text evidence="10">The sequence shown here is derived from an EMBL/GenBank/DDBJ whole genome shotgun (WGS) entry which is preliminary data.</text>
</comment>
<evidence type="ECO:0000256" key="6">
    <source>
        <dbReference type="ARBA" id="ARBA00023136"/>
    </source>
</evidence>
<protein>
    <submittedName>
        <fullName evidence="10">Sugar porter family MFS transporter</fullName>
    </submittedName>
</protein>
<keyword evidence="5 8" id="KW-1133">Transmembrane helix</keyword>
<feature type="transmembrane region" description="Helical" evidence="8">
    <location>
        <begin position="406"/>
        <end position="426"/>
    </location>
</feature>
<feature type="transmembrane region" description="Helical" evidence="8">
    <location>
        <begin position="165"/>
        <end position="184"/>
    </location>
</feature>
<evidence type="ECO:0000256" key="3">
    <source>
        <dbReference type="ARBA" id="ARBA00022448"/>
    </source>
</evidence>
<keyword evidence="6 8" id="KW-0472">Membrane</keyword>
<name>A0A935C9I5_9BACT</name>
<evidence type="ECO:0000256" key="4">
    <source>
        <dbReference type="ARBA" id="ARBA00022692"/>
    </source>
</evidence>
<feature type="transmembrane region" description="Helical" evidence="8">
    <location>
        <begin position="344"/>
        <end position="368"/>
    </location>
</feature>
<feature type="domain" description="Major facilitator superfamily (MFS) profile" evidence="9">
    <location>
        <begin position="10"/>
        <end position="431"/>
    </location>
</feature>
<dbReference type="Pfam" id="PF00083">
    <property type="entry name" value="Sugar_tr"/>
    <property type="match status" value="1"/>
</dbReference>
<dbReference type="InterPro" id="IPR003663">
    <property type="entry name" value="Sugar/inositol_transpt"/>
</dbReference>
<accession>A0A935C9I5</accession>
<dbReference type="RefSeq" id="WP_201431688.1">
    <property type="nucleotide sequence ID" value="NZ_JAEQBW010000006.1"/>
</dbReference>
<sequence>MKKNSYVFFLALVAALGGFLFGFDTAVISGAERQIQSIWSLSDLQHGLAIAIALYGTVLGAIIVGYPANKYGRKPLLIVIGILYTVSALGSALAPEINSFMFFRFLGGIGVGASSVIAPMYISEIAPAKNRGMLVALFQFNLVFGILIAYVSNYFIGIADMENSWRWMLGVEILPAVIYTLLSLKVPESPRWLINARNDYDKARLILTKTDPEGVDKAIDMAISEAKKERVKSQFIDLFKKKYIRITFMAILIAFFNQLSGINAIIYFAPRIFEMANISTENSLLSTMGVGIINLIFTMVGLSLIDKFGRKKLLYIGCVGYLISLSLMSVSFLGDSIPSSILPFFVFLFIASHAIGSGSIIWAFIAEIFPNNIRSYGQSVGSLTHWVFAAIIANVFPFFANTFGASSIFLFFCGMMVVQLIWAIFIMPETKGKVLEEIDQEISKV</sequence>
<dbReference type="EMBL" id="JAEQBW010000006">
    <property type="protein sequence ID" value="MBK6266004.1"/>
    <property type="molecule type" value="Genomic_DNA"/>
</dbReference>
<keyword evidence="11" id="KW-1185">Reference proteome</keyword>
<evidence type="ECO:0000256" key="8">
    <source>
        <dbReference type="SAM" id="Phobius"/>
    </source>
</evidence>
<evidence type="ECO:0000256" key="2">
    <source>
        <dbReference type="ARBA" id="ARBA00010992"/>
    </source>
</evidence>
<keyword evidence="4 8" id="KW-0812">Transmembrane</keyword>
<dbReference type="Proteomes" id="UP000611723">
    <property type="component" value="Unassembled WGS sequence"/>
</dbReference>
<feature type="transmembrane region" description="Helical" evidence="8">
    <location>
        <begin position="100"/>
        <end position="122"/>
    </location>
</feature>
<evidence type="ECO:0000256" key="7">
    <source>
        <dbReference type="RuleBase" id="RU003346"/>
    </source>
</evidence>
<dbReference type="InterPro" id="IPR020846">
    <property type="entry name" value="MFS_dom"/>
</dbReference>
<proteinExistence type="inferred from homology"/>
<feature type="transmembrane region" description="Helical" evidence="8">
    <location>
        <begin position="284"/>
        <end position="305"/>
    </location>
</feature>
<dbReference type="PANTHER" id="PTHR48020">
    <property type="entry name" value="PROTON MYO-INOSITOL COTRANSPORTER"/>
    <property type="match status" value="1"/>
</dbReference>
<feature type="transmembrane region" description="Helical" evidence="8">
    <location>
        <begin position="46"/>
        <end position="64"/>
    </location>
</feature>
<evidence type="ECO:0000259" key="9">
    <source>
        <dbReference type="PROSITE" id="PS50850"/>
    </source>
</evidence>
<feature type="transmembrane region" description="Helical" evidence="8">
    <location>
        <begin position="312"/>
        <end position="332"/>
    </location>
</feature>
<dbReference type="PROSITE" id="PS00217">
    <property type="entry name" value="SUGAR_TRANSPORT_2"/>
    <property type="match status" value="1"/>
</dbReference>
<dbReference type="InterPro" id="IPR036259">
    <property type="entry name" value="MFS_trans_sf"/>
</dbReference>
<dbReference type="PANTHER" id="PTHR48020:SF12">
    <property type="entry name" value="PROTON MYO-INOSITOL COTRANSPORTER"/>
    <property type="match status" value="1"/>
</dbReference>
<dbReference type="InterPro" id="IPR005829">
    <property type="entry name" value="Sugar_transporter_CS"/>
</dbReference>
<keyword evidence="3 7" id="KW-0813">Transport</keyword>
<dbReference type="InterPro" id="IPR005828">
    <property type="entry name" value="MFS_sugar_transport-like"/>
</dbReference>